<evidence type="ECO:0000256" key="4">
    <source>
        <dbReference type="ARBA" id="ARBA00022448"/>
    </source>
</evidence>
<evidence type="ECO:0000256" key="11">
    <source>
        <dbReference type="ARBA" id="ARBA00030033"/>
    </source>
</evidence>
<feature type="compositionally biased region" description="Acidic residues" evidence="12">
    <location>
        <begin position="514"/>
        <end position="526"/>
    </location>
</feature>
<feature type="compositionally biased region" description="Polar residues" evidence="12">
    <location>
        <begin position="550"/>
        <end position="563"/>
    </location>
</feature>
<evidence type="ECO:0000256" key="8">
    <source>
        <dbReference type="ARBA" id="ARBA00022853"/>
    </source>
</evidence>
<dbReference type="CDD" id="cd01809">
    <property type="entry name" value="Ubl_BAG6"/>
    <property type="match status" value="1"/>
</dbReference>
<feature type="region of interest" description="Disordered" evidence="12">
    <location>
        <begin position="506"/>
        <end position="595"/>
    </location>
</feature>
<evidence type="ECO:0000259" key="13">
    <source>
        <dbReference type="PROSITE" id="PS50053"/>
    </source>
</evidence>
<feature type="domain" description="Ubiquitin-like" evidence="13">
    <location>
        <begin position="55"/>
        <end position="115"/>
    </location>
</feature>
<comment type="subcellular location">
    <subcellularLocation>
        <location evidence="2">Cytoplasm</location>
        <location evidence="2">Cytosol</location>
    </subcellularLocation>
    <subcellularLocation>
        <location evidence="1">Nucleus</location>
    </subcellularLocation>
    <subcellularLocation>
        <location evidence="3">Secreted</location>
        <location evidence="3">Extracellular exosome</location>
    </subcellularLocation>
</comment>
<feature type="compositionally biased region" description="Low complexity" evidence="12">
    <location>
        <begin position="791"/>
        <end position="805"/>
    </location>
</feature>
<dbReference type="PANTHER" id="PTHR15204">
    <property type="entry name" value="LARGE PROLINE-RICH PROTEIN BAG6"/>
    <property type="match status" value="1"/>
</dbReference>
<feature type="compositionally biased region" description="Low complexity" evidence="12">
    <location>
        <begin position="907"/>
        <end position="929"/>
    </location>
</feature>
<evidence type="ECO:0000256" key="2">
    <source>
        <dbReference type="ARBA" id="ARBA00004514"/>
    </source>
</evidence>
<dbReference type="GO" id="GO:0071818">
    <property type="term" value="C:BAT3 complex"/>
    <property type="evidence" value="ECO:0007669"/>
    <property type="project" value="TreeGrafter"/>
</dbReference>
<feature type="compositionally biased region" description="Polar residues" evidence="12">
    <location>
        <begin position="531"/>
        <end position="542"/>
    </location>
</feature>
<dbReference type="GO" id="GO:0006325">
    <property type="term" value="P:chromatin organization"/>
    <property type="evidence" value="ECO:0007669"/>
    <property type="project" value="UniProtKB-KW"/>
</dbReference>
<dbReference type="InterPro" id="IPR000626">
    <property type="entry name" value="Ubiquitin-like_dom"/>
</dbReference>
<evidence type="ECO:0000313" key="14">
    <source>
        <dbReference type="EMBL" id="CEK78172.1"/>
    </source>
</evidence>
<accession>A0A0B7ABW8</accession>
<feature type="region of interest" description="Disordered" evidence="12">
    <location>
        <begin position="375"/>
        <end position="486"/>
    </location>
</feature>
<dbReference type="SUPFAM" id="SSF54236">
    <property type="entry name" value="Ubiquitin-like"/>
    <property type="match status" value="1"/>
</dbReference>
<sequence>FCLNKNTTDYFCEHCFVKDIFVISVIQLFLLVTPLEQTRKKSADMASESEQPAMIDITVKTLDGQNRTYSVPDNFNVRQFKERISSSIEISADTQRLIFQGRVMQDDKILKDYNIHGKVIHLVQRAPPTTLPPSSTTTTQPPTSSARPQVQLDGNMFDVQIHMSRVQGAPNTREARARIRQADFNLRLINDILRQFERFGPRLEENDDYYDQDYHLYRYGSHPYATVNNSRNRMNASSPSGSDRTGHSHSRDHPGSETVGGNQQEGLTATDLANFLDQVLDTNNRVIARVRQYRDLLRRQENYPPNSRDAKNAQEVVNRVTEIFHAQSHMLHSLSDVTVNMSTRVPRQVVASPQVPFQLSGTSGMAVPIHMNVTTRQDSNRNRQRPSQQTTTAASTNVTTTAAPTSATTAAAQPNATTAAASTNATTTSATSTRTATATQNSNITTSPGISTTVTSTTSTPATSTLQAPPVSQAAPSTTSSSSPTFRIEVIPTSVTVRDVTTVITHEGGSLDSDSSDDDDSDDDNFDGNGPNITVRSSTSFEHTVELPTTAFTSANTAPSAPQFTTQRASSTTFTSSTSSSSTFTFDPSTNMTMEDMENFGSDQIPQMPGLPPDFLQNILGSLIGPNGMHSGQPIQVNIQETTTSGGPPSRPPQQQPNLDLLFDYDGLGPRNNREHLNRRAPVPTRGDDTRTRSKNDVTNTTPAGAKSSTNTTSAGTKSSTTTTSTSTGAKSSTTTTSTSTGAKSSTATKSTGENSHTRAPTNTSTNPATNVFIRTINLPDLGPRSTSSATRNDPNTSSSRRSTNVTHPFLLNLDSTGQPRHPSLPTWSQRPMSGSQGYIDPYLPCSSPLYMSQTALAAQSTVHGQARPQPPQQQIPNLSTMVSGMVGEIIGQASQQASNNQTRRNVVSTSTVSSTTSSQPSSATVTPSNANSEQPPAPPNPLDLLSQLLLGTGQGNPVTSDIGAMISSIMQLVSSPSGTLGNTTLTLADIFSHLRIANGGSGGETGIIVSALEAIASHISLTDLFSLVTGNAQVLTQVRTPLREFMARLVDQHGSLEQVVEVTLEDMRSDIQYLQSIAEVKDDLDFSSSLYNCLRAHLLNIATAIHSNNEGSQIDFANNLYSLWLKMLAETMGLCVYCVRDGYNGLLNMLRSYMPRMTQGMSPMFSNWMVVALQSILRTFYSNHPVLDSDIKGYIVNKPDKTVMHTTQEQNQSESVTSLTNGSPSHGQITALSNVNQISTSETSLSTPMDKAEPPILQSAKETIATTVQEEGDETQEPLEDAKEIVTSCQAPVTHPSTLATQVTHTEVAVGSSKDLKNEKNSNDWKSVVPQDWIPVISEDIVKQQEQKPQPPFSDVYLQGLPAKRRRMMKNEHSREIGSMPQYLPESLKRAVRAAGVEPYNSENMVREAADDTDLQSELEKEITTLLGDRITSDNDFNLDRFPNAELYFQKFKHN</sequence>
<dbReference type="PROSITE" id="PS50053">
    <property type="entry name" value="UBIQUITIN_2"/>
    <property type="match status" value="1"/>
</dbReference>
<evidence type="ECO:0000256" key="10">
    <source>
        <dbReference type="ARBA" id="ARBA00023242"/>
    </source>
</evidence>
<feature type="region of interest" description="Disordered" evidence="12">
    <location>
        <begin position="125"/>
        <end position="148"/>
    </location>
</feature>
<evidence type="ECO:0000256" key="6">
    <source>
        <dbReference type="ARBA" id="ARBA00022525"/>
    </source>
</evidence>
<keyword evidence="4" id="KW-0813">Transport</keyword>
<keyword evidence="9" id="KW-0143">Chaperone</keyword>
<feature type="compositionally biased region" description="Polar residues" evidence="12">
    <location>
        <begin position="227"/>
        <end position="243"/>
    </location>
</feature>
<dbReference type="GO" id="GO:0005576">
    <property type="term" value="C:extracellular region"/>
    <property type="evidence" value="ECO:0007669"/>
    <property type="project" value="UniProtKB-SubCell"/>
</dbReference>
<keyword evidence="5" id="KW-0963">Cytoplasm</keyword>
<keyword evidence="10" id="KW-0539">Nucleus</keyword>
<feature type="compositionally biased region" description="Low complexity" evidence="12">
    <location>
        <begin position="705"/>
        <end position="771"/>
    </location>
</feature>
<dbReference type="InterPro" id="IPR029071">
    <property type="entry name" value="Ubiquitin-like_domsf"/>
</dbReference>
<dbReference type="GO" id="GO:0005634">
    <property type="term" value="C:nucleus"/>
    <property type="evidence" value="ECO:0007669"/>
    <property type="project" value="UniProtKB-SubCell"/>
</dbReference>
<feature type="region of interest" description="Disordered" evidence="12">
    <location>
        <begin position="895"/>
        <end position="946"/>
    </location>
</feature>
<feature type="compositionally biased region" description="Basic and acidic residues" evidence="12">
    <location>
        <begin position="244"/>
        <end position="255"/>
    </location>
</feature>
<feature type="compositionally biased region" description="Low complexity" evidence="12">
    <location>
        <begin position="385"/>
        <end position="485"/>
    </location>
</feature>
<dbReference type="EMBL" id="HACG01031307">
    <property type="protein sequence ID" value="CEK78172.1"/>
    <property type="molecule type" value="Transcribed_RNA"/>
</dbReference>
<feature type="non-terminal residue" evidence="14">
    <location>
        <position position="1"/>
    </location>
</feature>
<feature type="compositionally biased region" description="Low complexity" evidence="12">
    <location>
        <begin position="564"/>
        <end position="590"/>
    </location>
</feature>
<evidence type="ECO:0000256" key="7">
    <source>
        <dbReference type="ARBA" id="ARBA00022703"/>
    </source>
</evidence>
<proteinExistence type="predicted"/>
<evidence type="ECO:0000256" key="5">
    <source>
        <dbReference type="ARBA" id="ARBA00022490"/>
    </source>
</evidence>
<evidence type="ECO:0000256" key="9">
    <source>
        <dbReference type="ARBA" id="ARBA00023186"/>
    </source>
</evidence>
<dbReference type="PANTHER" id="PTHR15204:SF0">
    <property type="entry name" value="LARGE PROLINE-RICH PROTEIN BAG6"/>
    <property type="match status" value="1"/>
</dbReference>
<dbReference type="Pfam" id="PF12057">
    <property type="entry name" value="BAG6"/>
    <property type="match status" value="1"/>
</dbReference>
<dbReference type="SMART" id="SM00213">
    <property type="entry name" value="UBQ"/>
    <property type="match status" value="1"/>
</dbReference>
<feature type="compositionally biased region" description="Low complexity" evidence="12">
    <location>
        <begin position="132"/>
        <end position="145"/>
    </location>
</feature>
<reference evidence="14" key="1">
    <citation type="submission" date="2014-12" db="EMBL/GenBank/DDBJ databases">
        <title>Insight into the proteome of Arion vulgaris.</title>
        <authorList>
            <person name="Aradska J."/>
            <person name="Bulat T."/>
            <person name="Smidak R."/>
            <person name="Sarate P."/>
            <person name="Gangsoo J."/>
            <person name="Sialana F."/>
            <person name="Bilban M."/>
            <person name="Lubec G."/>
        </authorList>
    </citation>
    <scope>NUCLEOTIDE SEQUENCE</scope>
    <source>
        <tissue evidence="14">Skin</tissue>
    </source>
</reference>
<dbReference type="GO" id="GO:0006915">
    <property type="term" value="P:apoptotic process"/>
    <property type="evidence" value="ECO:0007669"/>
    <property type="project" value="UniProtKB-KW"/>
</dbReference>
<feature type="region of interest" description="Disordered" evidence="12">
    <location>
        <begin position="640"/>
        <end position="833"/>
    </location>
</feature>
<dbReference type="GO" id="GO:0036503">
    <property type="term" value="P:ERAD pathway"/>
    <property type="evidence" value="ECO:0007669"/>
    <property type="project" value="TreeGrafter"/>
</dbReference>
<dbReference type="Gene3D" id="3.10.20.90">
    <property type="entry name" value="Phosphatidylinositol 3-kinase Catalytic Subunit, Chain A, domain 1"/>
    <property type="match status" value="1"/>
</dbReference>
<gene>
    <name evidence="14" type="primary">ORF108678</name>
</gene>
<name>A0A0B7ABW8_9EUPU</name>
<evidence type="ECO:0000256" key="12">
    <source>
        <dbReference type="SAM" id="MobiDB-lite"/>
    </source>
</evidence>
<dbReference type="Pfam" id="PF00240">
    <property type="entry name" value="ubiquitin"/>
    <property type="match status" value="1"/>
</dbReference>
<dbReference type="GO" id="GO:0031593">
    <property type="term" value="F:polyubiquitin modification-dependent protein binding"/>
    <property type="evidence" value="ECO:0007669"/>
    <property type="project" value="TreeGrafter"/>
</dbReference>
<feature type="region of interest" description="Disordered" evidence="12">
    <location>
        <begin position="1206"/>
        <end position="1226"/>
    </location>
</feature>
<dbReference type="InterPro" id="IPR021925">
    <property type="entry name" value="BAG6"/>
</dbReference>
<dbReference type="GO" id="GO:0051787">
    <property type="term" value="F:misfolded protein binding"/>
    <property type="evidence" value="ECO:0007669"/>
    <property type="project" value="TreeGrafter"/>
</dbReference>
<keyword evidence="7" id="KW-0053">Apoptosis</keyword>
<organism evidence="14">
    <name type="scientific">Arion vulgaris</name>
    <dbReference type="NCBI Taxonomy" id="1028688"/>
    <lineage>
        <taxon>Eukaryota</taxon>
        <taxon>Metazoa</taxon>
        <taxon>Spiralia</taxon>
        <taxon>Lophotrochozoa</taxon>
        <taxon>Mollusca</taxon>
        <taxon>Gastropoda</taxon>
        <taxon>Heterobranchia</taxon>
        <taxon>Euthyneura</taxon>
        <taxon>Panpulmonata</taxon>
        <taxon>Eupulmonata</taxon>
        <taxon>Stylommatophora</taxon>
        <taxon>Helicina</taxon>
        <taxon>Arionoidea</taxon>
        <taxon>Arionidae</taxon>
        <taxon>Arion</taxon>
    </lineage>
</organism>
<keyword evidence="8" id="KW-0156">Chromatin regulator</keyword>
<evidence type="ECO:0000256" key="1">
    <source>
        <dbReference type="ARBA" id="ARBA00004123"/>
    </source>
</evidence>
<feature type="compositionally biased region" description="Basic and acidic residues" evidence="12">
    <location>
        <begin position="686"/>
        <end position="696"/>
    </location>
</feature>
<feature type="region of interest" description="Disordered" evidence="12">
    <location>
        <begin position="227"/>
        <end position="263"/>
    </location>
</feature>
<protein>
    <recommendedName>
        <fullName evidence="11">BCL2-associated athanogene 6</fullName>
    </recommendedName>
</protein>
<evidence type="ECO:0000256" key="3">
    <source>
        <dbReference type="ARBA" id="ARBA00004550"/>
    </source>
</evidence>
<keyword evidence="6" id="KW-0964">Secreted</keyword>
<dbReference type="FunFam" id="3.10.20.90:FF:000154">
    <property type="entry name" value="Large proline-rich protein BAG6"/>
    <property type="match status" value="1"/>
</dbReference>
<feature type="compositionally biased region" description="Polar residues" evidence="12">
    <location>
        <begin position="895"/>
        <end position="906"/>
    </location>
</feature>